<keyword evidence="10" id="KW-1185">Reference proteome</keyword>
<dbReference type="SUPFAM" id="SSF49265">
    <property type="entry name" value="Fibronectin type III"/>
    <property type="match status" value="1"/>
</dbReference>
<evidence type="ECO:0000256" key="3">
    <source>
        <dbReference type="ARBA" id="ARBA00023157"/>
    </source>
</evidence>
<name>A0A9D4LBY3_DREPO</name>
<sequence>MHDCRHSEDVGVDCNFSPSVSIIGNRPVNENSSITLGCQLSTCSTSSCYYRWSASEAISGYTDKQNITLTNITRDWNAATLYCHVTAVNGLSYTIRSTTMNVQYGPSSANISVSSPWTLTENTSPPTAITCSSPVCNPSCNVKWFNGSTQILSTTLFSTAVRRYFAGFYTCNVSNAVGFWTVQLNLIVNYGPSEMSITPSEENQTLVEGASAQNIICSVWDYFPSCRVQWTLNNIVSQEKSVRGGRIDLLLFNRSVTRNDTNIYRCTAKNLESFIEIKREKTLNLTVLYGPDAVEITPTDATIRVVEGQSISVICTIRNCFKDCIMQWTRSSSIFVPSQSVTSLPLFSSMYKIDRQMSGTYVCIGTNRNSFKIVNNSMALDVQYGPSSATISVSSPLAVTENTSPPTAIICSNPVCNPSCTVQWFNGSTQILTTTLFSTPVSRYYAGSYTCNVSNAVGFRTKQLDLIVHYGPDTVDIAPTQSTIQVVEGYSIHLVCTIRSCFKDCNLKWTHSSGLTSPSQNVTSLSLFESTHTVNRQEAGIFVCTGTNMHTLKTANDTMTLDVLYAPDVTLHWDEGEKKFTCTAEGNPDNNTFHALEFRILGSPIRNISFQSGTGRSRYAVLKERSYQDKGTYTCTVENGILKNGAIKHSYTLEVVIKDVPILLEHIRTYNVSKGDPLNVTIPVYAFPAVPRTGIVIKMGDRIMSASDNITVNLENGTGLVFFHNLQITSEIQTLSVVINATQEEIFGHCIVTFTNAVGTTTAHFALFPQGPPDSPARFEQQSTTYNSVTFSVESGFFNGGDQTLVLQYRRVNSNSLWANGSVANAGKKKHVVVAMTVTDLSQVTDYEFRVYAFNVYGHSEYSALVQIATFLHVGMVVGSVTGGTAGVVLILVIMCAVYLKKKRDKKPPQTVTFTNILEEPKWQGHAEGNVYTECSSENIYMNTNATEIQASIDSNRCFKAKANSNDEADYMNVAKQLGKPNDDDMSEDDHVYDLAQMSIKTALEQGSININVPKKSSNTPSAAWYAKSVPIDKEEDVDSTMDAHRKPADQIYDNIRLTPGQTKLKKTKNIDEFEYDYVTLQ</sequence>
<dbReference type="GO" id="GO:0098609">
    <property type="term" value="P:cell-cell adhesion"/>
    <property type="evidence" value="ECO:0007669"/>
    <property type="project" value="TreeGrafter"/>
</dbReference>
<dbReference type="PANTHER" id="PTHR11640:SF158">
    <property type="entry name" value="V-SET AND IMMUNOGLOBULIN DOMAIN-CONTAINING PROTEIN 10-LIKE 2"/>
    <property type="match status" value="1"/>
</dbReference>
<evidence type="ECO:0000259" key="8">
    <source>
        <dbReference type="PROSITE" id="PS50853"/>
    </source>
</evidence>
<keyword evidence="6" id="KW-1133">Transmembrane helix</keyword>
<comment type="caution">
    <text evidence="9">The sequence shown here is derived from an EMBL/GenBank/DDBJ whole genome shotgun (WGS) entry which is preliminary data.</text>
</comment>
<feature type="domain" description="Ig-like" evidence="7">
    <location>
        <begin position="192"/>
        <end position="284"/>
    </location>
</feature>
<organism evidence="9 10">
    <name type="scientific">Dreissena polymorpha</name>
    <name type="common">Zebra mussel</name>
    <name type="synonym">Mytilus polymorpha</name>
    <dbReference type="NCBI Taxonomy" id="45954"/>
    <lineage>
        <taxon>Eukaryota</taxon>
        <taxon>Metazoa</taxon>
        <taxon>Spiralia</taxon>
        <taxon>Lophotrochozoa</taxon>
        <taxon>Mollusca</taxon>
        <taxon>Bivalvia</taxon>
        <taxon>Autobranchia</taxon>
        <taxon>Heteroconchia</taxon>
        <taxon>Euheterodonta</taxon>
        <taxon>Imparidentia</taxon>
        <taxon>Neoheterodontei</taxon>
        <taxon>Myida</taxon>
        <taxon>Dreissenoidea</taxon>
        <taxon>Dreissenidae</taxon>
        <taxon>Dreissena</taxon>
    </lineage>
</organism>
<dbReference type="SMART" id="SM00409">
    <property type="entry name" value="IG"/>
    <property type="match status" value="6"/>
</dbReference>
<keyword evidence="2 6" id="KW-0472">Membrane</keyword>
<dbReference type="GO" id="GO:0005886">
    <property type="term" value="C:plasma membrane"/>
    <property type="evidence" value="ECO:0007669"/>
    <property type="project" value="TreeGrafter"/>
</dbReference>
<evidence type="ECO:0000259" key="7">
    <source>
        <dbReference type="PROSITE" id="PS50835"/>
    </source>
</evidence>
<dbReference type="InterPro" id="IPR036116">
    <property type="entry name" value="FN3_sf"/>
</dbReference>
<feature type="domain" description="Ig-like" evidence="7">
    <location>
        <begin position="567"/>
        <end position="654"/>
    </location>
</feature>
<feature type="domain" description="Ig-like" evidence="7">
    <location>
        <begin position="106"/>
        <end position="187"/>
    </location>
</feature>
<accession>A0A9D4LBY3</accession>
<keyword evidence="6" id="KW-0812">Transmembrane</keyword>
<dbReference type="InterPro" id="IPR003599">
    <property type="entry name" value="Ig_sub"/>
</dbReference>
<dbReference type="InterPro" id="IPR013783">
    <property type="entry name" value="Ig-like_fold"/>
</dbReference>
<evidence type="ECO:0000256" key="6">
    <source>
        <dbReference type="SAM" id="Phobius"/>
    </source>
</evidence>
<dbReference type="InterPro" id="IPR003961">
    <property type="entry name" value="FN3_dom"/>
</dbReference>
<proteinExistence type="predicted"/>
<feature type="domain" description="Ig-like" evidence="7">
    <location>
        <begin position="386"/>
        <end position="467"/>
    </location>
</feature>
<dbReference type="CDD" id="cd00063">
    <property type="entry name" value="FN3"/>
    <property type="match status" value="1"/>
</dbReference>
<protein>
    <submittedName>
        <fullName evidence="9">Uncharacterized protein</fullName>
    </submittedName>
</protein>
<feature type="transmembrane region" description="Helical" evidence="6">
    <location>
        <begin position="871"/>
        <end position="900"/>
    </location>
</feature>
<dbReference type="AlphaFoldDB" id="A0A9D4LBY3"/>
<dbReference type="Proteomes" id="UP000828390">
    <property type="component" value="Unassembled WGS sequence"/>
</dbReference>
<dbReference type="InterPro" id="IPR051275">
    <property type="entry name" value="Cell_adhesion_signaling"/>
</dbReference>
<evidence type="ECO:0000313" key="10">
    <source>
        <dbReference type="Proteomes" id="UP000828390"/>
    </source>
</evidence>
<comment type="subcellular location">
    <subcellularLocation>
        <location evidence="1">Membrane</location>
        <topology evidence="1">Single-pass type I membrane protein</topology>
    </subcellularLocation>
</comment>
<dbReference type="InterPro" id="IPR036179">
    <property type="entry name" value="Ig-like_dom_sf"/>
</dbReference>
<dbReference type="OrthoDB" id="6159398at2759"/>
<feature type="domain" description="Ig-like" evidence="7">
    <location>
        <begin position="18"/>
        <end position="101"/>
    </location>
</feature>
<evidence type="ECO:0000256" key="5">
    <source>
        <dbReference type="ARBA" id="ARBA00023319"/>
    </source>
</evidence>
<dbReference type="SUPFAM" id="SSF48726">
    <property type="entry name" value="Immunoglobulin"/>
    <property type="match status" value="5"/>
</dbReference>
<gene>
    <name evidence="9" type="ORF">DPMN_096740</name>
</gene>
<dbReference type="PROSITE" id="PS50853">
    <property type="entry name" value="FN3"/>
    <property type="match status" value="1"/>
</dbReference>
<dbReference type="EMBL" id="JAIWYP010000003">
    <property type="protein sequence ID" value="KAH3854201.1"/>
    <property type="molecule type" value="Genomic_DNA"/>
</dbReference>
<dbReference type="PROSITE" id="PS50835">
    <property type="entry name" value="IG_LIKE"/>
    <property type="match status" value="7"/>
</dbReference>
<keyword evidence="3" id="KW-1015">Disulfide bond</keyword>
<feature type="domain" description="Ig-like" evidence="7">
    <location>
        <begin position="291"/>
        <end position="379"/>
    </location>
</feature>
<feature type="domain" description="Ig-like" evidence="7">
    <location>
        <begin position="472"/>
        <end position="560"/>
    </location>
</feature>
<reference evidence="9" key="1">
    <citation type="journal article" date="2019" name="bioRxiv">
        <title>The Genome of the Zebra Mussel, Dreissena polymorpha: A Resource for Invasive Species Research.</title>
        <authorList>
            <person name="McCartney M.A."/>
            <person name="Auch B."/>
            <person name="Kono T."/>
            <person name="Mallez S."/>
            <person name="Zhang Y."/>
            <person name="Obille A."/>
            <person name="Becker A."/>
            <person name="Abrahante J.E."/>
            <person name="Garbe J."/>
            <person name="Badalamenti J.P."/>
            <person name="Herman A."/>
            <person name="Mangelson H."/>
            <person name="Liachko I."/>
            <person name="Sullivan S."/>
            <person name="Sone E.D."/>
            <person name="Koren S."/>
            <person name="Silverstein K.A.T."/>
            <person name="Beckman K.B."/>
            <person name="Gohl D.M."/>
        </authorList>
    </citation>
    <scope>NUCLEOTIDE SEQUENCE</scope>
    <source>
        <strain evidence="9">Duluth1</strain>
        <tissue evidence="9">Whole animal</tissue>
    </source>
</reference>
<keyword evidence="4" id="KW-0325">Glycoprotein</keyword>
<evidence type="ECO:0000313" key="9">
    <source>
        <dbReference type="EMBL" id="KAH3854201.1"/>
    </source>
</evidence>
<dbReference type="PANTHER" id="PTHR11640">
    <property type="entry name" value="NEPHRIN"/>
    <property type="match status" value="1"/>
</dbReference>
<reference evidence="9" key="2">
    <citation type="submission" date="2020-11" db="EMBL/GenBank/DDBJ databases">
        <authorList>
            <person name="McCartney M.A."/>
            <person name="Auch B."/>
            <person name="Kono T."/>
            <person name="Mallez S."/>
            <person name="Becker A."/>
            <person name="Gohl D.M."/>
            <person name="Silverstein K.A.T."/>
            <person name="Koren S."/>
            <person name="Bechman K.B."/>
            <person name="Herman A."/>
            <person name="Abrahante J.E."/>
            <person name="Garbe J."/>
        </authorList>
    </citation>
    <scope>NUCLEOTIDE SEQUENCE</scope>
    <source>
        <strain evidence="9">Duluth1</strain>
        <tissue evidence="9">Whole animal</tissue>
    </source>
</reference>
<dbReference type="GO" id="GO:0005911">
    <property type="term" value="C:cell-cell junction"/>
    <property type="evidence" value="ECO:0007669"/>
    <property type="project" value="TreeGrafter"/>
</dbReference>
<evidence type="ECO:0000256" key="1">
    <source>
        <dbReference type="ARBA" id="ARBA00004479"/>
    </source>
</evidence>
<dbReference type="InterPro" id="IPR007110">
    <property type="entry name" value="Ig-like_dom"/>
</dbReference>
<dbReference type="Gene3D" id="2.60.40.10">
    <property type="entry name" value="Immunoglobulins"/>
    <property type="match status" value="6"/>
</dbReference>
<dbReference type="GO" id="GO:0050839">
    <property type="term" value="F:cell adhesion molecule binding"/>
    <property type="evidence" value="ECO:0007669"/>
    <property type="project" value="TreeGrafter"/>
</dbReference>
<evidence type="ECO:0000256" key="2">
    <source>
        <dbReference type="ARBA" id="ARBA00023136"/>
    </source>
</evidence>
<dbReference type="SMART" id="SM00060">
    <property type="entry name" value="FN3"/>
    <property type="match status" value="1"/>
</dbReference>
<evidence type="ECO:0000256" key="4">
    <source>
        <dbReference type="ARBA" id="ARBA00023180"/>
    </source>
</evidence>
<feature type="domain" description="Fibronectin type-III" evidence="8">
    <location>
        <begin position="772"/>
        <end position="873"/>
    </location>
</feature>
<keyword evidence="5" id="KW-0393">Immunoglobulin domain</keyword>